<dbReference type="Gene3D" id="3.30.420.40">
    <property type="match status" value="2"/>
</dbReference>
<keyword evidence="3" id="KW-0547">Nucleotide-binding</keyword>
<keyword evidence="2 7" id="KW-0808">Transferase</keyword>
<proteinExistence type="inferred from homology"/>
<dbReference type="RefSeq" id="WP_380136983.1">
    <property type="nucleotide sequence ID" value="NZ_JBHLUI010000008.1"/>
</dbReference>
<evidence type="ECO:0000259" key="8">
    <source>
        <dbReference type="Pfam" id="PF00370"/>
    </source>
</evidence>
<dbReference type="InterPro" id="IPR043129">
    <property type="entry name" value="ATPase_NBD"/>
</dbReference>
<reference evidence="10 11" key="1">
    <citation type="submission" date="2024-09" db="EMBL/GenBank/DDBJ databases">
        <authorList>
            <person name="Sun Q."/>
            <person name="Mori K."/>
        </authorList>
    </citation>
    <scope>NUCLEOTIDE SEQUENCE [LARGE SCALE GENOMIC DNA]</scope>
    <source>
        <strain evidence="10 11">TISTR 1856</strain>
    </source>
</reference>
<dbReference type="InterPro" id="IPR000577">
    <property type="entry name" value="Carb_kinase_FGGY"/>
</dbReference>
<dbReference type="Proteomes" id="UP001589748">
    <property type="component" value="Unassembled WGS sequence"/>
</dbReference>
<accession>A0ABV5LWD0</accession>
<evidence type="ECO:0000313" key="11">
    <source>
        <dbReference type="Proteomes" id="UP001589748"/>
    </source>
</evidence>
<feature type="domain" description="Carbohydrate kinase FGGY N-terminal" evidence="8">
    <location>
        <begin position="18"/>
        <end position="263"/>
    </location>
</feature>
<evidence type="ECO:0000256" key="1">
    <source>
        <dbReference type="ARBA" id="ARBA00009156"/>
    </source>
</evidence>
<keyword evidence="11" id="KW-1185">Reference proteome</keyword>
<evidence type="ECO:0000259" key="9">
    <source>
        <dbReference type="Pfam" id="PF02782"/>
    </source>
</evidence>
<keyword evidence="4 7" id="KW-0418">Kinase</keyword>
<evidence type="ECO:0000256" key="3">
    <source>
        <dbReference type="ARBA" id="ARBA00022741"/>
    </source>
</evidence>
<organism evidence="10 11">
    <name type="scientific">Kineococcus gynurae</name>
    <dbReference type="NCBI Taxonomy" id="452979"/>
    <lineage>
        <taxon>Bacteria</taxon>
        <taxon>Bacillati</taxon>
        <taxon>Actinomycetota</taxon>
        <taxon>Actinomycetes</taxon>
        <taxon>Kineosporiales</taxon>
        <taxon>Kineosporiaceae</taxon>
        <taxon>Kineococcus</taxon>
    </lineage>
</organism>
<dbReference type="PANTHER" id="PTHR10196:SF69">
    <property type="entry name" value="GLYCEROL KINASE"/>
    <property type="match status" value="1"/>
</dbReference>
<keyword evidence="5" id="KW-0067">ATP-binding</keyword>
<dbReference type="GO" id="GO:0016301">
    <property type="term" value="F:kinase activity"/>
    <property type="evidence" value="ECO:0007669"/>
    <property type="project" value="UniProtKB-KW"/>
</dbReference>
<protein>
    <recommendedName>
        <fullName evidence="6">ATP:glycerol 3-phosphotransferase</fullName>
    </recommendedName>
</protein>
<dbReference type="InterPro" id="IPR018484">
    <property type="entry name" value="FGGY_N"/>
</dbReference>
<comment type="similarity">
    <text evidence="1 7">Belongs to the FGGY kinase family.</text>
</comment>
<evidence type="ECO:0000256" key="7">
    <source>
        <dbReference type="RuleBase" id="RU003733"/>
    </source>
</evidence>
<sequence>MRDGAHAVDGPAATGTFVLAIDQGTSATKAVVIDGSGAVVARATCAVGQSFPRPGWAEQDGHELADSARRAVADCLAALPAGTGPDQVATLALSTQRESVLLWDRATGVPLGPVLGWQDIRAAGVCAELVAAGHGLRVRELTGLPLDAMFSAAKARALLDLHDPERTRSRAGELCLGTIDSWLVFTLTGEHRIETGCAARTQLLDIARRAWDPWLLDLFGVPAEILPTVTASTGPFGTVRGLHPDLDGRAVTGVLGDSHAALFAHAGWVPGRVKATYGTGCSVMGVAPGPVTTGGGIARTLAWELDEPRYALEGNIRSSGATLVWLARLFGTTVEELLSTAADDAEGVTLVPAFTGLGAPWWDENAAGLVAGLSESTGPGQLARAALESIAFQVADVVAAVEESAGPVEVVLADGGPSANPTLMQLQADLAGRRVEVSAVRELSAVGAAQLAGVGAGLWTLADLERRAAARTPYLPADGTDRESRLSAWHAAVDAARRTPRRNP</sequence>
<dbReference type="PIRSF" id="PIRSF000538">
    <property type="entry name" value="GlpK"/>
    <property type="match status" value="1"/>
</dbReference>
<evidence type="ECO:0000256" key="2">
    <source>
        <dbReference type="ARBA" id="ARBA00022679"/>
    </source>
</evidence>
<dbReference type="InterPro" id="IPR018485">
    <property type="entry name" value="FGGY_C"/>
</dbReference>
<evidence type="ECO:0000256" key="6">
    <source>
        <dbReference type="ARBA" id="ARBA00043149"/>
    </source>
</evidence>
<dbReference type="PANTHER" id="PTHR10196">
    <property type="entry name" value="SUGAR KINASE"/>
    <property type="match status" value="1"/>
</dbReference>
<evidence type="ECO:0000313" key="10">
    <source>
        <dbReference type="EMBL" id="MFB9378407.1"/>
    </source>
</evidence>
<dbReference type="Pfam" id="PF02782">
    <property type="entry name" value="FGGY_C"/>
    <property type="match status" value="1"/>
</dbReference>
<comment type="caution">
    <text evidence="10">The sequence shown here is derived from an EMBL/GenBank/DDBJ whole genome shotgun (WGS) entry which is preliminary data.</text>
</comment>
<dbReference type="EMBL" id="JBHMDM010000007">
    <property type="protein sequence ID" value="MFB9378407.1"/>
    <property type="molecule type" value="Genomic_DNA"/>
</dbReference>
<evidence type="ECO:0000256" key="4">
    <source>
        <dbReference type="ARBA" id="ARBA00022777"/>
    </source>
</evidence>
<gene>
    <name evidence="10" type="ORF">ACFFVI_15670</name>
</gene>
<dbReference type="PROSITE" id="PS00445">
    <property type="entry name" value="FGGY_KINASES_2"/>
    <property type="match status" value="1"/>
</dbReference>
<dbReference type="SUPFAM" id="SSF53067">
    <property type="entry name" value="Actin-like ATPase domain"/>
    <property type="match status" value="2"/>
</dbReference>
<dbReference type="Pfam" id="PF00370">
    <property type="entry name" value="FGGY_N"/>
    <property type="match status" value="1"/>
</dbReference>
<dbReference type="InterPro" id="IPR018483">
    <property type="entry name" value="Carb_kinase_FGGY_CS"/>
</dbReference>
<name>A0ABV5LWD0_9ACTN</name>
<evidence type="ECO:0000256" key="5">
    <source>
        <dbReference type="ARBA" id="ARBA00022840"/>
    </source>
</evidence>
<feature type="domain" description="Carbohydrate kinase FGGY C-terminal" evidence="9">
    <location>
        <begin position="274"/>
        <end position="455"/>
    </location>
</feature>
<dbReference type="CDD" id="cd07769">
    <property type="entry name" value="ASKHA_NBD_FGGY_GK"/>
    <property type="match status" value="1"/>
</dbReference>